<dbReference type="InterPro" id="IPR003593">
    <property type="entry name" value="AAA+_ATPase"/>
</dbReference>
<sequence length="275" mass="30100">MQELLVLHHVTVAYTTMDGIKPVIRDLSLKIKEGEAIALIGQNGCGKSTLAHILSGLTPISRGTLKINPSIQNNIQIVFQNPDAQIIGDTVYEDVCFGLENYCVDPKDIPIRALRALSAVGLRSAANRPVEFLSGGQKQLLCIADALALDAQVIIFDEVTAMLDPLSRKAILQMVNHLLNRGKTVLWITQLLEEVGHFARVLALQSGELVFDGTPEDFFFSDHIPENTPCSKLGFVPPFSVQLAHQLLQLGVLSDERPILMTALKDAVEKQCQSI</sequence>
<reference evidence="10 11" key="1">
    <citation type="submission" date="2016-11" db="EMBL/GenBank/DDBJ databases">
        <title>Comparative genomics of Acidibacillus ferroxidans species.</title>
        <authorList>
            <person name="Oliveira G."/>
            <person name="Nunes G."/>
            <person name="Oliveira R."/>
            <person name="Araujo F."/>
            <person name="Salim A."/>
            <person name="Scholte L."/>
            <person name="Morais D."/>
            <person name="Nancucheo I."/>
            <person name="Johnson D.B."/>
            <person name="Grail B."/>
            <person name="Bittencourt J."/>
            <person name="Valadares R."/>
        </authorList>
    </citation>
    <scope>NUCLEOTIDE SEQUENCE [LARGE SCALE GENOMIC DNA]</scope>
    <source>
        <strain evidence="10 11">Y002</strain>
    </source>
</reference>
<dbReference type="OrthoDB" id="9784332at2"/>
<dbReference type="PROSITE" id="PS00211">
    <property type="entry name" value="ABC_TRANSPORTER_1"/>
    <property type="match status" value="1"/>
</dbReference>
<evidence type="ECO:0000256" key="6">
    <source>
        <dbReference type="ARBA" id="ARBA00022840"/>
    </source>
</evidence>
<evidence type="ECO:0000256" key="2">
    <source>
        <dbReference type="ARBA" id="ARBA00005417"/>
    </source>
</evidence>
<comment type="similarity">
    <text evidence="2">Belongs to the ABC transporter superfamily.</text>
</comment>
<keyword evidence="7" id="KW-1278">Translocase</keyword>
<keyword evidence="6" id="KW-0067">ATP-binding</keyword>
<dbReference type="PANTHER" id="PTHR43553">
    <property type="entry name" value="HEAVY METAL TRANSPORTER"/>
    <property type="match status" value="1"/>
</dbReference>
<gene>
    <name evidence="10" type="ORF">BM613_08205</name>
</gene>
<dbReference type="GO" id="GO:0042626">
    <property type="term" value="F:ATPase-coupled transmembrane transporter activity"/>
    <property type="evidence" value="ECO:0007669"/>
    <property type="project" value="TreeGrafter"/>
</dbReference>
<name>A0A2U3D843_SULT2</name>
<keyword evidence="5" id="KW-0547">Nucleotide-binding</keyword>
<dbReference type="EMBL" id="MPDK01000012">
    <property type="protein sequence ID" value="PWI57447.1"/>
    <property type="molecule type" value="Genomic_DNA"/>
</dbReference>
<dbReference type="InterPro" id="IPR027417">
    <property type="entry name" value="P-loop_NTPase"/>
</dbReference>
<keyword evidence="8" id="KW-0472">Membrane</keyword>
<dbReference type="InterPro" id="IPR017871">
    <property type="entry name" value="ABC_transporter-like_CS"/>
</dbReference>
<evidence type="ECO:0000313" key="10">
    <source>
        <dbReference type="EMBL" id="PWI57447.1"/>
    </source>
</evidence>
<organism evidence="10 11">
    <name type="scientific">Sulfoacidibacillus thermotolerans</name>
    <name type="common">Acidibacillus sulfuroxidans</name>
    <dbReference type="NCBI Taxonomy" id="1765684"/>
    <lineage>
        <taxon>Bacteria</taxon>
        <taxon>Bacillati</taxon>
        <taxon>Bacillota</taxon>
        <taxon>Bacilli</taxon>
        <taxon>Bacillales</taxon>
        <taxon>Alicyclobacillaceae</taxon>
        <taxon>Sulfoacidibacillus</taxon>
    </lineage>
</organism>
<protein>
    <recommendedName>
        <fullName evidence="9">ABC transporter domain-containing protein</fullName>
    </recommendedName>
</protein>
<dbReference type="SMART" id="SM00382">
    <property type="entry name" value="AAA"/>
    <property type="match status" value="1"/>
</dbReference>
<dbReference type="GO" id="GO:0016887">
    <property type="term" value="F:ATP hydrolysis activity"/>
    <property type="evidence" value="ECO:0007669"/>
    <property type="project" value="InterPro"/>
</dbReference>
<evidence type="ECO:0000256" key="8">
    <source>
        <dbReference type="ARBA" id="ARBA00023136"/>
    </source>
</evidence>
<comment type="subcellular location">
    <subcellularLocation>
        <location evidence="1">Cell membrane</location>
        <topology evidence="1">Peripheral membrane protein</topology>
    </subcellularLocation>
</comment>
<dbReference type="Proteomes" id="UP000245380">
    <property type="component" value="Unassembled WGS sequence"/>
</dbReference>
<evidence type="ECO:0000256" key="7">
    <source>
        <dbReference type="ARBA" id="ARBA00022967"/>
    </source>
</evidence>
<dbReference type="GO" id="GO:0005524">
    <property type="term" value="F:ATP binding"/>
    <property type="evidence" value="ECO:0007669"/>
    <property type="project" value="UniProtKB-KW"/>
</dbReference>
<evidence type="ECO:0000256" key="5">
    <source>
        <dbReference type="ARBA" id="ARBA00022741"/>
    </source>
</evidence>
<dbReference type="GO" id="GO:0043190">
    <property type="term" value="C:ATP-binding cassette (ABC) transporter complex"/>
    <property type="evidence" value="ECO:0007669"/>
    <property type="project" value="TreeGrafter"/>
</dbReference>
<keyword evidence="3" id="KW-0813">Transport</keyword>
<proteinExistence type="inferred from homology"/>
<feature type="domain" description="ABC transporter" evidence="9">
    <location>
        <begin position="7"/>
        <end position="231"/>
    </location>
</feature>
<evidence type="ECO:0000259" key="9">
    <source>
        <dbReference type="PROSITE" id="PS50893"/>
    </source>
</evidence>
<evidence type="ECO:0000256" key="3">
    <source>
        <dbReference type="ARBA" id="ARBA00022448"/>
    </source>
</evidence>
<dbReference type="PROSITE" id="PS50893">
    <property type="entry name" value="ABC_TRANSPORTER_2"/>
    <property type="match status" value="1"/>
</dbReference>
<evidence type="ECO:0000313" key="11">
    <source>
        <dbReference type="Proteomes" id="UP000245380"/>
    </source>
</evidence>
<dbReference type="InterPro" id="IPR050095">
    <property type="entry name" value="ECF_ABC_transporter_ATP-bd"/>
</dbReference>
<dbReference type="InterPro" id="IPR003439">
    <property type="entry name" value="ABC_transporter-like_ATP-bd"/>
</dbReference>
<comment type="caution">
    <text evidence="10">The sequence shown here is derived from an EMBL/GenBank/DDBJ whole genome shotgun (WGS) entry which is preliminary data.</text>
</comment>
<evidence type="ECO:0000256" key="1">
    <source>
        <dbReference type="ARBA" id="ARBA00004202"/>
    </source>
</evidence>
<accession>A0A2U3D843</accession>
<dbReference type="Gene3D" id="3.40.50.300">
    <property type="entry name" value="P-loop containing nucleotide triphosphate hydrolases"/>
    <property type="match status" value="1"/>
</dbReference>
<keyword evidence="11" id="KW-1185">Reference proteome</keyword>
<dbReference type="CDD" id="cd03225">
    <property type="entry name" value="ABC_cobalt_CbiO_domain1"/>
    <property type="match status" value="1"/>
</dbReference>
<evidence type="ECO:0000256" key="4">
    <source>
        <dbReference type="ARBA" id="ARBA00022475"/>
    </source>
</evidence>
<dbReference type="RefSeq" id="WP_109430706.1">
    <property type="nucleotide sequence ID" value="NZ_MPDK01000012.1"/>
</dbReference>
<dbReference type="AlphaFoldDB" id="A0A2U3D843"/>
<dbReference type="SUPFAM" id="SSF52540">
    <property type="entry name" value="P-loop containing nucleoside triphosphate hydrolases"/>
    <property type="match status" value="1"/>
</dbReference>
<dbReference type="InterPro" id="IPR015856">
    <property type="entry name" value="ABC_transpr_CbiO/EcfA_su"/>
</dbReference>
<dbReference type="Pfam" id="PF00005">
    <property type="entry name" value="ABC_tran"/>
    <property type="match status" value="1"/>
</dbReference>
<keyword evidence="4" id="KW-1003">Cell membrane</keyword>
<dbReference type="PANTHER" id="PTHR43553:SF24">
    <property type="entry name" value="ENERGY-COUPLING FACTOR TRANSPORTER ATP-BINDING PROTEIN ECFA1"/>
    <property type="match status" value="1"/>
</dbReference>